<dbReference type="InterPro" id="IPR002403">
    <property type="entry name" value="Cyt_P450_E_grp-IV"/>
</dbReference>
<reference evidence="10 11" key="1">
    <citation type="submission" date="2024-11" db="EMBL/GenBank/DDBJ databases">
        <title>Chromosome-level genome assembly of the freshwater bivalve Anodonta woodiana.</title>
        <authorList>
            <person name="Chen X."/>
        </authorList>
    </citation>
    <scope>NUCLEOTIDE SEQUENCE [LARGE SCALE GENOMIC DNA]</scope>
    <source>
        <strain evidence="10">MN2024</strain>
        <tissue evidence="10">Gills</tissue>
    </source>
</reference>
<feature type="binding site" description="axial binding residue" evidence="7">
    <location>
        <position position="466"/>
    </location>
    <ligand>
        <name>heme</name>
        <dbReference type="ChEBI" id="CHEBI:30413"/>
    </ligand>
    <ligandPart>
        <name>Fe</name>
        <dbReference type="ChEBI" id="CHEBI:18248"/>
    </ligandPart>
</feature>
<organism evidence="10 11">
    <name type="scientific">Sinanodonta woodiana</name>
    <name type="common">Chinese pond mussel</name>
    <name type="synonym">Anodonta woodiana</name>
    <dbReference type="NCBI Taxonomy" id="1069815"/>
    <lineage>
        <taxon>Eukaryota</taxon>
        <taxon>Metazoa</taxon>
        <taxon>Spiralia</taxon>
        <taxon>Lophotrochozoa</taxon>
        <taxon>Mollusca</taxon>
        <taxon>Bivalvia</taxon>
        <taxon>Autobranchia</taxon>
        <taxon>Heteroconchia</taxon>
        <taxon>Palaeoheterodonta</taxon>
        <taxon>Unionida</taxon>
        <taxon>Unionoidea</taxon>
        <taxon>Unionidae</taxon>
        <taxon>Unioninae</taxon>
        <taxon>Sinanodonta</taxon>
    </lineage>
</organism>
<evidence type="ECO:0000256" key="7">
    <source>
        <dbReference type="PIRSR" id="PIRSR602403-1"/>
    </source>
</evidence>
<evidence type="ECO:0000313" key="10">
    <source>
        <dbReference type="EMBL" id="KAL3865139.1"/>
    </source>
</evidence>
<evidence type="ECO:0000256" key="2">
    <source>
        <dbReference type="ARBA" id="ARBA00022617"/>
    </source>
</evidence>
<evidence type="ECO:0000256" key="9">
    <source>
        <dbReference type="SAM" id="Phobius"/>
    </source>
</evidence>
<evidence type="ECO:0000256" key="6">
    <source>
        <dbReference type="ARBA" id="ARBA00023033"/>
    </source>
</evidence>
<keyword evidence="9" id="KW-0812">Transmembrane</keyword>
<dbReference type="InterPro" id="IPR001128">
    <property type="entry name" value="Cyt_P450"/>
</dbReference>
<comment type="cofactor">
    <cofactor evidence="7">
        <name>heme</name>
        <dbReference type="ChEBI" id="CHEBI:30413"/>
    </cofactor>
</comment>
<evidence type="ECO:0008006" key="12">
    <source>
        <dbReference type="Google" id="ProtNLM"/>
    </source>
</evidence>
<keyword evidence="2 7" id="KW-0349">Heme</keyword>
<keyword evidence="5 7" id="KW-0408">Iron</keyword>
<dbReference type="PRINTS" id="PR00385">
    <property type="entry name" value="P450"/>
</dbReference>
<keyword evidence="6 8" id="KW-0503">Monooxygenase</keyword>
<dbReference type="PROSITE" id="PS00086">
    <property type="entry name" value="CYTOCHROME_P450"/>
    <property type="match status" value="1"/>
</dbReference>
<dbReference type="InterPro" id="IPR036396">
    <property type="entry name" value="Cyt_P450_sf"/>
</dbReference>
<dbReference type="GO" id="GO:0034653">
    <property type="term" value="P:retinoic acid catabolic process"/>
    <property type="evidence" value="ECO:0007669"/>
    <property type="project" value="UniProtKB-ARBA"/>
</dbReference>
<dbReference type="Pfam" id="PF00067">
    <property type="entry name" value="p450"/>
    <property type="match status" value="1"/>
</dbReference>
<dbReference type="Proteomes" id="UP001634394">
    <property type="component" value="Unassembled WGS sequence"/>
</dbReference>
<dbReference type="InterPro" id="IPR017972">
    <property type="entry name" value="Cyt_P450_CS"/>
</dbReference>
<keyword evidence="4 8" id="KW-0560">Oxidoreductase</keyword>
<evidence type="ECO:0000256" key="3">
    <source>
        <dbReference type="ARBA" id="ARBA00022723"/>
    </source>
</evidence>
<protein>
    <recommendedName>
        <fullName evidence="12">Cytochrome P450</fullName>
    </recommendedName>
</protein>
<dbReference type="PRINTS" id="PR00465">
    <property type="entry name" value="EP450IV"/>
</dbReference>
<sequence>MLHTNLSSAPRINPAWCDSVGDCPYPENGSSLSTLTTETQRYNVAVIIKLLSPVIIPFILILLSKFMWQEYIITTSDHLISKPLPPGSMGFPIIGETLQFLIQGLNFNKIRRNKHGNVFKTHIFGRPTIRAIGAGNVRKILQGENTLVISELPASARLLLGDGSLSQTTGKCHLRRKKAIIKAFTYTALSSYVPTIQRIVRSYIGNWCNRRQLLACPEIKILTFDVTCKVLAGFDIDEKECHRLETVFETFISGLFSLSVKIPLLGMRKALRARDELLHKIGECIQKKRESEDLAHASDALSYLMEVDGPDKLSLTELQETCLELLFAGHETTASAASFLMMQLGKREDLKSRIKNELAENGVHDSIHGNDLDFETISRLHTVKNVVKEVLRLSPPVGSGFRKVIQTFELEGFQIPKGWKVAYSIRDTHEMSHTFDSPDDFDPDHWNSVVDDRYEFLPFGGGKRMCPGKELAMLFLKIFAIELSRCSTWTLQNETTSFRSFPIPFPADDLPIKFLGSSEKFRGRLCTV</sequence>
<evidence type="ECO:0000256" key="1">
    <source>
        <dbReference type="ARBA" id="ARBA00010617"/>
    </source>
</evidence>
<keyword evidence="9" id="KW-0472">Membrane</keyword>
<accession>A0ABD3VU54</accession>
<gene>
    <name evidence="10" type="ORF">ACJMK2_006760</name>
</gene>
<keyword evidence="3 7" id="KW-0479">Metal-binding</keyword>
<dbReference type="PANTHER" id="PTHR24286">
    <property type="entry name" value="CYTOCHROME P450 26"/>
    <property type="match status" value="1"/>
</dbReference>
<dbReference type="PANTHER" id="PTHR24286:SF384">
    <property type="entry name" value="P450, PUTATIVE (EUROFUNG)-RELATED"/>
    <property type="match status" value="1"/>
</dbReference>
<keyword evidence="11" id="KW-1185">Reference proteome</keyword>
<proteinExistence type="inferred from homology"/>
<dbReference type="SUPFAM" id="SSF48264">
    <property type="entry name" value="Cytochrome P450"/>
    <property type="match status" value="1"/>
</dbReference>
<dbReference type="Gene3D" id="1.10.630.10">
    <property type="entry name" value="Cytochrome P450"/>
    <property type="match status" value="1"/>
</dbReference>
<feature type="transmembrane region" description="Helical" evidence="9">
    <location>
        <begin position="42"/>
        <end position="63"/>
    </location>
</feature>
<evidence type="ECO:0000313" key="11">
    <source>
        <dbReference type="Proteomes" id="UP001634394"/>
    </source>
</evidence>
<dbReference type="AlphaFoldDB" id="A0ABD3VU54"/>
<comment type="similarity">
    <text evidence="1 8">Belongs to the cytochrome P450 family.</text>
</comment>
<comment type="caution">
    <text evidence="10">The sequence shown here is derived from an EMBL/GenBank/DDBJ whole genome shotgun (WGS) entry which is preliminary data.</text>
</comment>
<dbReference type="GO" id="GO:0046872">
    <property type="term" value="F:metal ion binding"/>
    <property type="evidence" value="ECO:0007669"/>
    <property type="project" value="UniProtKB-KW"/>
</dbReference>
<evidence type="ECO:0000256" key="5">
    <source>
        <dbReference type="ARBA" id="ARBA00023004"/>
    </source>
</evidence>
<dbReference type="GO" id="GO:0004497">
    <property type="term" value="F:monooxygenase activity"/>
    <property type="evidence" value="ECO:0007669"/>
    <property type="project" value="UniProtKB-KW"/>
</dbReference>
<keyword evidence="9" id="KW-1133">Transmembrane helix</keyword>
<name>A0ABD3VU54_SINWO</name>
<evidence type="ECO:0000256" key="4">
    <source>
        <dbReference type="ARBA" id="ARBA00023002"/>
    </source>
</evidence>
<evidence type="ECO:0000256" key="8">
    <source>
        <dbReference type="RuleBase" id="RU000461"/>
    </source>
</evidence>
<dbReference type="EMBL" id="JBJQND010000010">
    <property type="protein sequence ID" value="KAL3865139.1"/>
    <property type="molecule type" value="Genomic_DNA"/>
</dbReference>